<name>A0A3M8CTB9_9BACL</name>
<dbReference type="AlphaFoldDB" id="A0A3M8CTB9"/>
<comment type="caution">
    <text evidence="2">The sequence shown here is derived from an EMBL/GenBank/DDBJ whole genome shotgun (WGS) entry which is preliminary data.</text>
</comment>
<keyword evidence="3" id="KW-1185">Reference proteome</keyword>
<dbReference type="RefSeq" id="WP_122921675.1">
    <property type="nucleotide sequence ID" value="NZ_RHHQ01000031.1"/>
</dbReference>
<keyword evidence="1" id="KW-1133">Transmembrane helix</keyword>
<reference evidence="2 3" key="1">
    <citation type="submission" date="2018-10" db="EMBL/GenBank/DDBJ databases">
        <title>Phylogenomics of Brevibacillus.</title>
        <authorList>
            <person name="Dunlap C."/>
        </authorList>
    </citation>
    <scope>NUCLEOTIDE SEQUENCE [LARGE SCALE GENOMIC DNA]</scope>
    <source>
        <strain evidence="2 3">JCM 15716</strain>
    </source>
</reference>
<evidence type="ECO:0000313" key="2">
    <source>
        <dbReference type="EMBL" id="RNB78779.1"/>
    </source>
</evidence>
<keyword evidence="1" id="KW-0472">Membrane</keyword>
<proteinExistence type="predicted"/>
<evidence type="ECO:0000256" key="1">
    <source>
        <dbReference type="SAM" id="Phobius"/>
    </source>
</evidence>
<evidence type="ECO:0000313" key="3">
    <source>
        <dbReference type="Proteomes" id="UP000271031"/>
    </source>
</evidence>
<dbReference type="OrthoDB" id="1683109at2"/>
<protein>
    <submittedName>
        <fullName evidence="2">Uncharacterized protein</fullName>
    </submittedName>
</protein>
<organism evidence="2 3">
    <name type="scientific">Brevibacillus fluminis</name>
    <dbReference type="NCBI Taxonomy" id="511487"/>
    <lineage>
        <taxon>Bacteria</taxon>
        <taxon>Bacillati</taxon>
        <taxon>Bacillota</taxon>
        <taxon>Bacilli</taxon>
        <taxon>Bacillales</taxon>
        <taxon>Paenibacillaceae</taxon>
        <taxon>Brevibacillus</taxon>
    </lineage>
</organism>
<feature type="transmembrane region" description="Helical" evidence="1">
    <location>
        <begin position="58"/>
        <end position="75"/>
    </location>
</feature>
<keyword evidence="1" id="KW-0812">Transmembrane</keyword>
<dbReference type="EMBL" id="RHHQ01000031">
    <property type="protein sequence ID" value="RNB78779.1"/>
    <property type="molecule type" value="Genomic_DNA"/>
</dbReference>
<gene>
    <name evidence="2" type="ORF">EDM56_30370</name>
</gene>
<dbReference type="Proteomes" id="UP000271031">
    <property type="component" value="Unassembled WGS sequence"/>
</dbReference>
<sequence length="152" mass="16979">MQIFATFEYSTFIEIAITELEEKGITAIYAVPLDLRKKEPRLLDNIHRADGLTFIDKGMVFAFLLGTIGASKGFVWQGGPIIWGIAGAILGFLIGVSLNWFIYLLKRNKKQLQLKKGKKGEVILIVTCEDNLASAVEDILWDHKALGLARTR</sequence>
<feature type="transmembrane region" description="Helical" evidence="1">
    <location>
        <begin position="81"/>
        <end position="105"/>
    </location>
</feature>
<accession>A0A3M8CTB9</accession>